<comment type="caution">
    <text evidence="1">The sequence shown here is derived from an EMBL/GenBank/DDBJ whole genome shotgun (WGS) entry which is preliminary data.</text>
</comment>
<dbReference type="Proteomes" id="UP000701801">
    <property type="component" value="Unassembled WGS sequence"/>
</dbReference>
<gene>
    <name evidence="1" type="ORF">HYALB_00007740</name>
</gene>
<proteinExistence type="predicted"/>
<dbReference type="EMBL" id="CAJVRM010000056">
    <property type="protein sequence ID" value="CAG8972815.1"/>
    <property type="molecule type" value="Genomic_DNA"/>
</dbReference>
<organism evidence="1 2">
    <name type="scientific">Hymenoscyphus albidus</name>
    <dbReference type="NCBI Taxonomy" id="595503"/>
    <lineage>
        <taxon>Eukaryota</taxon>
        <taxon>Fungi</taxon>
        <taxon>Dikarya</taxon>
        <taxon>Ascomycota</taxon>
        <taxon>Pezizomycotina</taxon>
        <taxon>Leotiomycetes</taxon>
        <taxon>Helotiales</taxon>
        <taxon>Helotiaceae</taxon>
        <taxon>Hymenoscyphus</taxon>
    </lineage>
</organism>
<accession>A0A9N9LCL4</accession>
<keyword evidence="2" id="KW-1185">Reference proteome</keyword>
<name>A0A9N9LCL4_9HELO</name>
<evidence type="ECO:0000313" key="2">
    <source>
        <dbReference type="Proteomes" id="UP000701801"/>
    </source>
</evidence>
<evidence type="ECO:0000313" key="1">
    <source>
        <dbReference type="EMBL" id="CAG8972815.1"/>
    </source>
</evidence>
<dbReference type="AlphaFoldDB" id="A0A9N9LCL4"/>
<reference evidence="1" key="1">
    <citation type="submission" date="2021-07" db="EMBL/GenBank/DDBJ databases">
        <authorList>
            <person name="Durling M."/>
        </authorList>
    </citation>
    <scope>NUCLEOTIDE SEQUENCE</scope>
</reference>
<protein>
    <submittedName>
        <fullName evidence="1">Uncharacterized protein</fullName>
    </submittedName>
</protein>
<sequence>MVQPMTSIDLRVWEAPNGFRRFRHDGISLQLLDFFPLVLGSSRQTESHKGLVHMSYAVCVPTIADLEARQ</sequence>